<evidence type="ECO:0000256" key="3">
    <source>
        <dbReference type="ARBA" id="ARBA00021117"/>
    </source>
</evidence>
<dbReference type="PROSITE" id="PS01159">
    <property type="entry name" value="WW_DOMAIN_1"/>
    <property type="match status" value="1"/>
</dbReference>
<evidence type="ECO:0000256" key="7">
    <source>
        <dbReference type="ARBA" id="ARBA00022737"/>
    </source>
</evidence>
<dbReference type="PANTHER" id="PTHR21737:SF3">
    <property type="entry name" value="POLYGLUTAMINE-BINDING PROTEIN 1"/>
    <property type="match status" value="1"/>
</dbReference>
<evidence type="ECO:0000256" key="11">
    <source>
        <dbReference type="ARBA" id="ARBA00023187"/>
    </source>
</evidence>
<organism evidence="17 18">
    <name type="scientific">Zingiber officinale</name>
    <name type="common">Ginger</name>
    <name type="synonym">Amomum zingiber</name>
    <dbReference type="NCBI Taxonomy" id="94328"/>
    <lineage>
        <taxon>Eukaryota</taxon>
        <taxon>Viridiplantae</taxon>
        <taxon>Streptophyta</taxon>
        <taxon>Embryophyta</taxon>
        <taxon>Tracheophyta</taxon>
        <taxon>Spermatophyta</taxon>
        <taxon>Magnoliopsida</taxon>
        <taxon>Liliopsida</taxon>
        <taxon>Zingiberales</taxon>
        <taxon>Zingiberaceae</taxon>
        <taxon>Zingiber</taxon>
    </lineage>
</organism>
<feature type="domain" description="WW" evidence="16">
    <location>
        <begin position="300"/>
        <end position="334"/>
    </location>
</feature>
<evidence type="ECO:0000256" key="9">
    <source>
        <dbReference type="ARBA" id="ARBA00023015"/>
    </source>
</evidence>
<protein>
    <recommendedName>
        <fullName evidence="3">Polyglutamine-binding protein 1</fullName>
    </recommendedName>
    <alternativeName>
        <fullName evidence="13">Polyglutamine tract-binding protein 1</fullName>
    </alternativeName>
</protein>
<comment type="caution">
    <text evidence="17">The sequence shown here is derived from an EMBL/GenBank/DDBJ whole genome shotgun (WGS) entry which is preliminary data.</text>
</comment>
<evidence type="ECO:0000256" key="4">
    <source>
        <dbReference type="ARBA" id="ARBA00022553"/>
    </source>
</evidence>
<evidence type="ECO:0000256" key="14">
    <source>
        <dbReference type="ARBA" id="ARBA00046362"/>
    </source>
</evidence>
<evidence type="ECO:0000256" key="5">
    <source>
        <dbReference type="ARBA" id="ARBA00022588"/>
    </source>
</evidence>
<dbReference type="GO" id="GO:0045087">
    <property type="term" value="P:innate immune response"/>
    <property type="evidence" value="ECO:0007669"/>
    <property type="project" value="UniProtKB-KW"/>
</dbReference>
<feature type="region of interest" description="Disordered" evidence="15">
    <location>
        <begin position="66"/>
        <end position="121"/>
    </location>
</feature>
<evidence type="ECO:0000313" key="17">
    <source>
        <dbReference type="EMBL" id="KAG6493553.1"/>
    </source>
</evidence>
<comment type="subcellular location">
    <subcellularLocation>
        <location evidence="2">Cytoplasmic granule</location>
    </subcellularLocation>
    <subcellularLocation>
        <location evidence="1">Nucleus speckle</location>
    </subcellularLocation>
</comment>
<proteinExistence type="predicted"/>
<evidence type="ECO:0000256" key="12">
    <source>
        <dbReference type="ARBA" id="ARBA00023242"/>
    </source>
</evidence>
<sequence>MLNYTSDPQDVTLIAGGGHQFHPRRIGKGARFGVDRCNPELEVEARCAVEEALESVRVRAQLKGMTSTGTTWPLPPRRGTSFNSSTMTTKSTLSSPSMDSELRSKRDADGGPLRHGDDDDITEVVNAIEGMGNGGTMPRSRIMSYRTNSKTWKAATSFSRECLVSELLRFSDNVVSQRENQKKREKSTSEDGMNKNDWKRRRRRSTMVQRYLICLCGRHQKAIENSRNAAPIDPPAPSSPLPPTYNCDRQTNALHLFKCHKLQSMSIHHDNGMFDEHLVHQGKPKMKKLDHQNDLAKSVSALPIGWIEAKDPATGSSYYYNEKTGERQWEIPSANDSYKVALSQHPLPDDWQEAIDNSTGQTYYYNVKTHISQWERPASSRLDCSQNSVHNVTHGHYFRTEHLYPNQVKRCMGCGGWGLGLVQDWGYCNHCTRIHNLPFKQDPAPYIVNDQHGKYDASSGDQSGKAIPKHRSSKPPLGKGNRRDRKRTFSEDDELDPMDPSSYSDAPRGGWVVGLKGVQPRAADTTATGPLFQQRPYPSPGAVLRKNAEIAAQSKKHGSNNFLFKSGSKDDGMEALIKRALNSGTR</sequence>
<dbReference type="InterPro" id="IPR001202">
    <property type="entry name" value="WW_dom"/>
</dbReference>
<feature type="compositionally biased region" description="Low complexity" evidence="15">
    <location>
        <begin position="84"/>
        <end position="97"/>
    </location>
</feature>
<keyword evidence="4" id="KW-0597">Phosphoprotein</keyword>
<keyword evidence="18" id="KW-1185">Reference proteome</keyword>
<keyword evidence="8" id="KW-0391">Immunity</keyword>
<evidence type="ECO:0000256" key="13">
    <source>
        <dbReference type="ARBA" id="ARBA00042167"/>
    </source>
</evidence>
<reference evidence="17 18" key="1">
    <citation type="submission" date="2020-08" db="EMBL/GenBank/DDBJ databases">
        <title>Plant Genome Project.</title>
        <authorList>
            <person name="Zhang R.-G."/>
        </authorList>
    </citation>
    <scope>NUCLEOTIDE SEQUENCE [LARGE SCALE GENOMIC DNA]</scope>
    <source>
        <tissue evidence="17">Rhizome</tissue>
    </source>
</reference>
<evidence type="ECO:0000313" key="18">
    <source>
        <dbReference type="Proteomes" id="UP000734854"/>
    </source>
</evidence>
<dbReference type="Gene3D" id="2.20.70.10">
    <property type="match status" value="2"/>
</dbReference>
<dbReference type="SMART" id="SM00456">
    <property type="entry name" value="WW"/>
    <property type="match status" value="2"/>
</dbReference>
<keyword evidence="11" id="KW-0508">mRNA splicing</keyword>
<keyword evidence="10" id="KW-0804">Transcription</keyword>
<evidence type="ECO:0000256" key="1">
    <source>
        <dbReference type="ARBA" id="ARBA00004324"/>
    </source>
</evidence>
<evidence type="ECO:0000256" key="10">
    <source>
        <dbReference type="ARBA" id="ARBA00023163"/>
    </source>
</evidence>
<dbReference type="GO" id="GO:0016607">
    <property type="term" value="C:nuclear speck"/>
    <property type="evidence" value="ECO:0007669"/>
    <property type="project" value="UniProtKB-SubCell"/>
</dbReference>
<evidence type="ECO:0000256" key="15">
    <source>
        <dbReference type="SAM" id="MobiDB-lite"/>
    </source>
</evidence>
<feature type="compositionally biased region" description="Basic and acidic residues" evidence="15">
    <location>
        <begin position="100"/>
        <end position="117"/>
    </location>
</feature>
<dbReference type="GO" id="GO:0043021">
    <property type="term" value="F:ribonucleoprotein complex binding"/>
    <property type="evidence" value="ECO:0007669"/>
    <property type="project" value="TreeGrafter"/>
</dbReference>
<keyword evidence="9" id="KW-0805">Transcription regulation</keyword>
<dbReference type="Pfam" id="PF00397">
    <property type="entry name" value="WW"/>
    <property type="match status" value="2"/>
</dbReference>
<dbReference type="GO" id="GO:0005737">
    <property type="term" value="C:cytoplasm"/>
    <property type="evidence" value="ECO:0007669"/>
    <property type="project" value="TreeGrafter"/>
</dbReference>
<evidence type="ECO:0000256" key="6">
    <source>
        <dbReference type="ARBA" id="ARBA00022664"/>
    </source>
</evidence>
<gene>
    <name evidence="17" type="ORF">ZIOFF_048545</name>
</gene>
<keyword evidence="12" id="KW-0539">Nucleus</keyword>
<name>A0A8J5FRC5_ZINOF</name>
<evidence type="ECO:0000256" key="8">
    <source>
        <dbReference type="ARBA" id="ARBA00022859"/>
    </source>
</evidence>
<accession>A0A8J5FRC5</accession>
<keyword evidence="6" id="KW-0507">mRNA processing</keyword>
<dbReference type="CDD" id="cd00201">
    <property type="entry name" value="WW"/>
    <property type="match status" value="2"/>
</dbReference>
<dbReference type="SUPFAM" id="SSF51045">
    <property type="entry name" value="WW domain"/>
    <property type="match status" value="2"/>
</dbReference>
<dbReference type="AlphaFoldDB" id="A0A8J5FRC5"/>
<keyword evidence="5" id="KW-0399">Innate immunity</keyword>
<dbReference type="Proteomes" id="UP000734854">
    <property type="component" value="Unassembled WGS sequence"/>
</dbReference>
<evidence type="ECO:0000256" key="2">
    <source>
        <dbReference type="ARBA" id="ARBA00004463"/>
    </source>
</evidence>
<dbReference type="InterPro" id="IPR036020">
    <property type="entry name" value="WW_dom_sf"/>
</dbReference>
<dbReference type="PANTHER" id="PTHR21737">
    <property type="entry name" value="POLYGLUTAMINE BINDING PROTEIN 1/MARVEL MEMBRANE-ASSOCIATING DOMAIN CONTAINING 3"/>
    <property type="match status" value="1"/>
</dbReference>
<feature type="region of interest" description="Disordered" evidence="15">
    <location>
        <begin position="174"/>
        <end position="202"/>
    </location>
</feature>
<feature type="region of interest" description="Disordered" evidence="15">
    <location>
        <begin position="448"/>
        <end position="508"/>
    </location>
</feature>
<feature type="domain" description="WW" evidence="16">
    <location>
        <begin position="345"/>
        <end position="379"/>
    </location>
</feature>
<keyword evidence="7" id="KW-0677">Repeat</keyword>
<feature type="compositionally biased region" description="Basic and acidic residues" evidence="15">
    <location>
        <begin position="179"/>
        <end position="197"/>
    </location>
</feature>
<dbReference type="PROSITE" id="PS50020">
    <property type="entry name" value="WW_DOMAIN_2"/>
    <property type="match status" value="2"/>
</dbReference>
<dbReference type="Gene3D" id="3.40.30.10">
    <property type="entry name" value="Glutaredoxin"/>
    <property type="match status" value="1"/>
</dbReference>
<evidence type="ECO:0000259" key="16">
    <source>
        <dbReference type="PROSITE" id="PS50020"/>
    </source>
</evidence>
<comment type="subunit">
    <text evidence="14">Interacts with POU3F2/Brn-2, ATXN1, TXNL4A, HTT and AR. Interaction with ATXN1 correlates positively with the length of the polyglutamine tract. Interacts with RNA polymerase II large subunit in a phosphorylation-dependent manner. Forms a ternary complex with ATXN1 mutant and phosphorylated RNA polymerase II. Interacts (via C-terminus) with TXNL4A and CD2BP2. Interacts (via WW domain) with ATN1 and SF3B1, and may interact with additional splice factors. Interacts (via WW domain) with WBP11; Leading to reduce interaction between PQBP1 and TXNL4A. Interacts with CAPRIN1. Interacts with DDX1. Interacts with SFPQ. Interacts with KHSRP.</text>
</comment>
<dbReference type="EMBL" id="JACMSC010000013">
    <property type="protein sequence ID" value="KAG6493553.1"/>
    <property type="molecule type" value="Genomic_DNA"/>
</dbReference>
<dbReference type="GO" id="GO:0000380">
    <property type="term" value="P:alternative mRNA splicing, via spliceosome"/>
    <property type="evidence" value="ECO:0007669"/>
    <property type="project" value="TreeGrafter"/>
</dbReference>